<dbReference type="GO" id="GO:0020037">
    <property type="term" value="F:heme binding"/>
    <property type="evidence" value="ECO:0007669"/>
    <property type="project" value="InterPro"/>
</dbReference>
<evidence type="ECO:0000256" key="5">
    <source>
        <dbReference type="ARBA" id="ARBA00023004"/>
    </source>
</evidence>
<organism evidence="10 11">
    <name type="scientific">Adineta steineri</name>
    <dbReference type="NCBI Taxonomy" id="433720"/>
    <lineage>
        <taxon>Eukaryota</taxon>
        <taxon>Metazoa</taxon>
        <taxon>Spiralia</taxon>
        <taxon>Gnathifera</taxon>
        <taxon>Rotifera</taxon>
        <taxon>Eurotatoria</taxon>
        <taxon>Bdelloidea</taxon>
        <taxon>Adinetida</taxon>
        <taxon>Adinetidae</taxon>
        <taxon>Adineta</taxon>
    </lineage>
</organism>
<evidence type="ECO:0000256" key="3">
    <source>
        <dbReference type="ARBA" id="ARBA00022723"/>
    </source>
</evidence>
<dbReference type="AlphaFoldDB" id="A0A819B5E9"/>
<dbReference type="PANTHER" id="PTHR24291">
    <property type="entry name" value="CYTOCHROME P450 FAMILY 4"/>
    <property type="match status" value="1"/>
</dbReference>
<evidence type="ECO:0008006" key="12">
    <source>
        <dbReference type="Google" id="ProtNLM"/>
    </source>
</evidence>
<evidence type="ECO:0000313" key="11">
    <source>
        <dbReference type="Proteomes" id="UP000663868"/>
    </source>
</evidence>
<dbReference type="PANTHER" id="PTHR24291:SF50">
    <property type="entry name" value="BIFUNCTIONAL ALBAFLAVENONE MONOOXYGENASE_TERPENE SYNTHASE"/>
    <property type="match status" value="1"/>
</dbReference>
<dbReference type="Gene3D" id="1.10.630.10">
    <property type="entry name" value="Cytochrome P450"/>
    <property type="match status" value="1"/>
</dbReference>
<evidence type="ECO:0000256" key="6">
    <source>
        <dbReference type="ARBA" id="ARBA00023033"/>
    </source>
</evidence>
<protein>
    <recommendedName>
        <fullName evidence="12">Cytochrome P450</fullName>
    </recommendedName>
</protein>
<evidence type="ECO:0000256" key="7">
    <source>
        <dbReference type="PIRSR" id="PIRSR602403-1"/>
    </source>
</evidence>
<comment type="similarity">
    <text evidence="1 8">Belongs to the cytochrome P450 family.</text>
</comment>
<dbReference type="PROSITE" id="PS00086">
    <property type="entry name" value="CYTOCHROME_P450"/>
    <property type="match status" value="1"/>
</dbReference>
<sequence>MLDQLPFVKKLPFWKKDIIENETNKISKFTREAIIDFRQKLDSLSSKDSSNILSILLSAIDENGIGFSDEEVKQEAMAMIFAGHEASSNLMTWCFYVLMTQAKIYQACQNEVDRVFSDGQPLDLLKLNELEVLDAVIYETLRLYPPVPTIRRECIQEHHIGPSNRELQIPIGTTISIDVYGVHRSPRYWQDPSTFDYRRWMGAERRKNLSNSYCFLSFSGGNRNCMGQPFALLEAKAVLSMLLRRLDFEIVKGQQILPDIRLTMKPKYGLLAKIKPRTL</sequence>
<keyword evidence="4 8" id="KW-0560">Oxidoreductase</keyword>
<dbReference type="Pfam" id="PF00067">
    <property type="entry name" value="p450"/>
    <property type="match status" value="1"/>
</dbReference>
<evidence type="ECO:0000313" key="10">
    <source>
        <dbReference type="EMBL" id="CAF3796293.1"/>
    </source>
</evidence>
<keyword evidence="6 8" id="KW-0503">Monooxygenase</keyword>
<name>A0A819B5E9_9BILA</name>
<dbReference type="InterPro" id="IPR036396">
    <property type="entry name" value="Cyt_P450_sf"/>
</dbReference>
<dbReference type="GO" id="GO:0016705">
    <property type="term" value="F:oxidoreductase activity, acting on paired donors, with incorporation or reduction of molecular oxygen"/>
    <property type="evidence" value="ECO:0007669"/>
    <property type="project" value="InterPro"/>
</dbReference>
<keyword evidence="2 7" id="KW-0349">Heme</keyword>
<evidence type="ECO:0000256" key="4">
    <source>
        <dbReference type="ARBA" id="ARBA00023002"/>
    </source>
</evidence>
<dbReference type="GO" id="GO:0004497">
    <property type="term" value="F:monooxygenase activity"/>
    <property type="evidence" value="ECO:0007669"/>
    <property type="project" value="UniProtKB-KW"/>
</dbReference>
<dbReference type="PRINTS" id="PR00465">
    <property type="entry name" value="EP450IV"/>
</dbReference>
<dbReference type="InterPro" id="IPR017972">
    <property type="entry name" value="Cyt_P450_CS"/>
</dbReference>
<dbReference type="Proteomes" id="UP000663868">
    <property type="component" value="Unassembled WGS sequence"/>
</dbReference>
<dbReference type="SUPFAM" id="SSF48264">
    <property type="entry name" value="Cytochrome P450"/>
    <property type="match status" value="1"/>
</dbReference>
<evidence type="ECO:0000256" key="8">
    <source>
        <dbReference type="RuleBase" id="RU000461"/>
    </source>
</evidence>
<dbReference type="GO" id="GO:0005506">
    <property type="term" value="F:iron ion binding"/>
    <property type="evidence" value="ECO:0007669"/>
    <property type="project" value="InterPro"/>
</dbReference>
<dbReference type="InterPro" id="IPR002403">
    <property type="entry name" value="Cyt_P450_E_grp-IV"/>
</dbReference>
<proteinExistence type="inferred from homology"/>
<accession>A0A819B5E9</accession>
<keyword evidence="5 7" id="KW-0408">Iron</keyword>
<dbReference type="PRINTS" id="PR00385">
    <property type="entry name" value="P450"/>
</dbReference>
<comment type="caution">
    <text evidence="10">The sequence shown here is derived from an EMBL/GenBank/DDBJ whole genome shotgun (WGS) entry which is preliminary data.</text>
</comment>
<evidence type="ECO:0000256" key="1">
    <source>
        <dbReference type="ARBA" id="ARBA00010617"/>
    </source>
</evidence>
<feature type="binding site" description="axial binding residue" evidence="7">
    <location>
        <position position="225"/>
    </location>
    <ligand>
        <name>heme</name>
        <dbReference type="ChEBI" id="CHEBI:30413"/>
    </ligand>
    <ligandPart>
        <name>Fe</name>
        <dbReference type="ChEBI" id="CHEBI:18248"/>
    </ligandPart>
</feature>
<dbReference type="EMBL" id="CAJNOE010000679">
    <property type="protein sequence ID" value="CAF1307802.1"/>
    <property type="molecule type" value="Genomic_DNA"/>
</dbReference>
<evidence type="ECO:0000313" key="9">
    <source>
        <dbReference type="EMBL" id="CAF1307802.1"/>
    </source>
</evidence>
<keyword evidence="3 7" id="KW-0479">Metal-binding</keyword>
<evidence type="ECO:0000256" key="2">
    <source>
        <dbReference type="ARBA" id="ARBA00022617"/>
    </source>
</evidence>
<comment type="cofactor">
    <cofactor evidence="7">
        <name>heme</name>
        <dbReference type="ChEBI" id="CHEBI:30413"/>
    </cofactor>
</comment>
<gene>
    <name evidence="9" type="ORF">IZO911_LOCUS34428</name>
    <name evidence="10" type="ORF">KXQ929_LOCUS16767</name>
</gene>
<dbReference type="InterPro" id="IPR050196">
    <property type="entry name" value="Cytochrome_P450_Monoox"/>
</dbReference>
<reference evidence="10" key="1">
    <citation type="submission" date="2021-02" db="EMBL/GenBank/DDBJ databases">
        <authorList>
            <person name="Nowell W R."/>
        </authorList>
    </citation>
    <scope>NUCLEOTIDE SEQUENCE</scope>
</reference>
<dbReference type="EMBL" id="CAJOBB010001026">
    <property type="protein sequence ID" value="CAF3796293.1"/>
    <property type="molecule type" value="Genomic_DNA"/>
</dbReference>
<dbReference type="InterPro" id="IPR001128">
    <property type="entry name" value="Cyt_P450"/>
</dbReference>
<dbReference type="Proteomes" id="UP000663860">
    <property type="component" value="Unassembled WGS sequence"/>
</dbReference>